<evidence type="ECO:0000256" key="10">
    <source>
        <dbReference type="PIRSR" id="PIRSR001400-1"/>
    </source>
</evidence>
<feature type="binding site" evidence="11">
    <location>
        <position position="171"/>
    </location>
    <ligand>
        <name>substrate</name>
    </ligand>
</feature>
<dbReference type="InterPro" id="IPR020809">
    <property type="entry name" value="Enolase_CS"/>
</dbReference>
<dbReference type="HAMAP" id="MF_00318">
    <property type="entry name" value="Enolase"/>
    <property type="match status" value="1"/>
</dbReference>
<feature type="binding site" evidence="9">
    <location>
        <position position="344"/>
    </location>
    <ligand>
        <name>(2R)-2-phosphoglycerate</name>
        <dbReference type="ChEBI" id="CHEBI:58289"/>
    </ligand>
</feature>
<accession>A0A0G0XBB9</accession>
<gene>
    <name evidence="9" type="primary">eno</name>
    <name evidence="15" type="ORF">UU78_C0033G0005</name>
</gene>
<dbReference type="GO" id="GO:0009986">
    <property type="term" value="C:cell surface"/>
    <property type="evidence" value="ECO:0007669"/>
    <property type="project" value="UniProtKB-SubCell"/>
</dbReference>
<evidence type="ECO:0000256" key="3">
    <source>
        <dbReference type="ARBA" id="ARBA00012058"/>
    </source>
</evidence>
<dbReference type="SUPFAM" id="SSF54826">
    <property type="entry name" value="Enolase N-terminal domain-like"/>
    <property type="match status" value="1"/>
</dbReference>
<comment type="caution">
    <text evidence="15">The sequence shown here is derived from an EMBL/GenBank/DDBJ whole genome shotgun (WGS) entry which is preliminary data.</text>
</comment>
<dbReference type="InterPro" id="IPR000941">
    <property type="entry name" value="Enolase"/>
</dbReference>
<keyword evidence="9 12" id="KW-0479">Metal-binding</keyword>
<keyword evidence="7 9" id="KW-0324">Glycolysis</keyword>
<dbReference type="PANTHER" id="PTHR11902:SF1">
    <property type="entry name" value="ENOLASE"/>
    <property type="match status" value="1"/>
</dbReference>
<reference evidence="15 16" key="1">
    <citation type="journal article" date="2015" name="Nature">
        <title>rRNA introns, odd ribosomes, and small enigmatic genomes across a large radiation of phyla.</title>
        <authorList>
            <person name="Brown C.T."/>
            <person name="Hug L.A."/>
            <person name="Thomas B.C."/>
            <person name="Sharon I."/>
            <person name="Castelle C.J."/>
            <person name="Singh A."/>
            <person name="Wilkins M.J."/>
            <person name="Williams K.H."/>
            <person name="Banfield J.F."/>
        </authorList>
    </citation>
    <scope>NUCLEOTIDE SEQUENCE [LARGE SCALE GENOMIC DNA]</scope>
</reference>
<dbReference type="Gene3D" id="3.20.20.120">
    <property type="entry name" value="Enolase-like C-terminal domain"/>
    <property type="match status" value="1"/>
</dbReference>
<dbReference type="SMART" id="SM01193">
    <property type="entry name" value="Enolase_N"/>
    <property type="match status" value="1"/>
</dbReference>
<feature type="binding site" evidence="9">
    <location>
        <position position="170"/>
    </location>
    <ligand>
        <name>(2R)-2-phosphoglycerate</name>
        <dbReference type="ChEBI" id="CHEBI:58289"/>
    </ligand>
</feature>
<comment type="cofactor">
    <cofactor evidence="12">
        <name>Mg(2+)</name>
        <dbReference type="ChEBI" id="CHEBI:18420"/>
    </cofactor>
    <text evidence="12">Mg(2+) is required for catalysis and for stabilizing the dimer.</text>
</comment>
<keyword evidence="5 9" id="KW-0964">Secreted</keyword>
<evidence type="ECO:0000256" key="6">
    <source>
        <dbReference type="ARBA" id="ARBA00022842"/>
    </source>
</evidence>
<dbReference type="EMBL" id="LCBY01000033">
    <property type="protein sequence ID" value="KKS21657.1"/>
    <property type="molecule type" value="Genomic_DNA"/>
</dbReference>
<dbReference type="GO" id="GO:0004634">
    <property type="term" value="F:phosphopyruvate hydratase activity"/>
    <property type="evidence" value="ECO:0007669"/>
    <property type="project" value="UniProtKB-UniRule"/>
</dbReference>
<feature type="domain" description="Enolase N-terminal" evidence="14">
    <location>
        <begin position="6"/>
        <end position="136"/>
    </location>
</feature>
<dbReference type="SFLD" id="SFLDG00178">
    <property type="entry name" value="enolase"/>
    <property type="match status" value="1"/>
</dbReference>
<sequence>MSTKGIFSIKAYEILDSRGNPTLYCRVSTRDGISGWATVPSGASTGQYEAHELRDHDLQRYQGMGVQHAVYTIERQIYHALKDRNVLDQGEIDQTMIALDGTEHKSSLGANAMLAVSMAVSRCAAAYLHKPLYKYLRTVYWSSESEWTVPIPLMNIFNGGKHAYGSVDMQEFMIVPHGSVRFSEALRWGVGVYQSLKKILLSQNYSVGIGDEGGFMSKLTSHRAVLDLITQAIEHAGYKPGVHVSIALDPAASEFYKNGSYYLSVEHEHLSSDELIALYTAWKTKYPIVSIEDGLADDDWNGFQKMTKLLGNHMQIVGDDIYATNPQRIKKGIDMKVTNATIIKPNQIGTLTETVEAINVAQQHGLKMVISHRSGDTEDSFISDLAVACNAGQIKAGAPARTERVAKYNRLLLIEQELEKYAHFPSNVF</sequence>
<dbReference type="Pfam" id="PF00113">
    <property type="entry name" value="Enolase_C"/>
    <property type="match status" value="1"/>
</dbReference>
<dbReference type="PIRSF" id="PIRSF001400">
    <property type="entry name" value="Enolase"/>
    <property type="match status" value="1"/>
</dbReference>
<comment type="similarity">
    <text evidence="2 9">Belongs to the enolase family.</text>
</comment>
<feature type="binding site" evidence="9">
    <location>
        <position position="395"/>
    </location>
    <ligand>
        <name>(2R)-2-phosphoglycerate</name>
        <dbReference type="ChEBI" id="CHEBI:58289"/>
    </ligand>
</feature>
<feature type="active site" description="Proton acceptor" evidence="9 10">
    <location>
        <position position="344"/>
    </location>
</feature>
<protein>
    <recommendedName>
        <fullName evidence="4 9">Enolase</fullName>
        <ecNumber evidence="3 9">4.2.1.11</ecNumber>
    </recommendedName>
    <alternativeName>
        <fullName evidence="9">2-phospho-D-glycerate hydro-lyase</fullName>
    </alternativeName>
    <alternativeName>
        <fullName evidence="9">2-phosphoglycerate dehydratase</fullName>
    </alternativeName>
</protein>
<dbReference type="PRINTS" id="PR00148">
    <property type="entry name" value="ENOLASE"/>
</dbReference>
<keyword evidence="9" id="KW-0963">Cytoplasm</keyword>
<evidence type="ECO:0000313" key="16">
    <source>
        <dbReference type="Proteomes" id="UP000034371"/>
    </source>
</evidence>
<feature type="binding site" evidence="11">
    <location>
        <position position="292"/>
    </location>
    <ligand>
        <name>substrate</name>
    </ligand>
</feature>
<comment type="function">
    <text evidence="9">Catalyzes the reversible conversion of 2-phosphoglycerate (2-PG) into phosphoenolpyruvate (PEP). It is essential for the degradation of carbohydrates via glycolysis.</text>
</comment>
<dbReference type="GO" id="GO:0000015">
    <property type="term" value="C:phosphopyruvate hydratase complex"/>
    <property type="evidence" value="ECO:0007669"/>
    <property type="project" value="InterPro"/>
</dbReference>
<feature type="binding site" evidence="9 12">
    <location>
        <position position="249"/>
    </location>
    <ligand>
        <name>Mg(2+)</name>
        <dbReference type="ChEBI" id="CHEBI:18420"/>
    </ligand>
</feature>
<dbReference type="NCBIfam" id="TIGR01060">
    <property type="entry name" value="eno"/>
    <property type="match status" value="1"/>
</dbReference>
<dbReference type="AlphaFoldDB" id="A0A0G0XBB9"/>
<feature type="binding site" evidence="11">
    <location>
        <position position="395"/>
    </location>
    <ligand>
        <name>substrate</name>
    </ligand>
</feature>
<dbReference type="Proteomes" id="UP000034371">
    <property type="component" value="Unassembled WGS sequence"/>
</dbReference>
<dbReference type="PATRIC" id="fig|1618487.3.peg.488"/>
<evidence type="ECO:0000256" key="4">
    <source>
        <dbReference type="ARBA" id="ARBA00017068"/>
    </source>
</evidence>
<dbReference type="SMART" id="SM01192">
    <property type="entry name" value="Enolase_C"/>
    <property type="match status" value="1"/>
</dbReference>
<dbReference type="InterPro" id="IPR020811">
    <property type="entry name" value="Enolase_N"/>
</dbReference>
<comment type="subcellular location">
    <subcellularLocation>
        <location evidence="9">Cytoplasm</location>
    </subcellularLocation>
    <subcellularLocation>
        <location evidence="9">Secreted</location>
    </subcellularLocation>
    <subcellularLocation>
        <location evidence="9">Cell surface</location>
    </subcellularLocation>
    <text evidence="9">Fractions of enolase are present in both the cytoplasm and on the cell surface.</text>
</comment>
<dbReference type="PROSITE" id="PS00164">
    <property type="entry name" value="ENOLASE"/>
    <property type="match status" value="1"/>
</dbReference>
<proteinExistence type="inferred from homology"/>
<dbReference type="UniPathway" id="UPA00109">
    <property type="reaction ID" value="UER00187"/>
</dbReference>
<evidence type="ECO:0000256" key="7">
    <source>
        <dbReference type="ARBA" id="ARBA00023152"/>
    </source>
</evidence>
<dbReference type="InterPro" id="IPR020810">
    <property type="entry name" value="Enolase_C"/>
</dbReference>
<dbReference type="PANTHER" id="PTHR11902">
    <property type="entry name" value="ENOLASE"/>
    <property type="match status" value="1"/>
</dbReference>
<feature type="binding site" evidence="9">
    <location>
        <position position="374"/>
    </location>
    <ligand>
        <name>(2R)-2-phosphoglycerate</name>
        <dbReference type="ChEBI" id="CHEBI:58289"/>
    </ligand>
</feature>
<keyword evidence="8 9" id="KW-0456">Lyase</keyword>
<feature type="binding site" evidence="9 12">
    <location>
        <position position="319"/>
    </location>
    <ligand>
        <name>Mg(2+)</name>
        <dbReference type="ChEBI" id="CHEBI:18420"/>
    </ligand>
</feature>
<name>A0A0G0XBB9_9BACT</name>
<dbReference type="Gene3D" id="3.30.390.10">
    <property type="entry name" value="Enolase-like, N-terminal domain"/>
    <property type="match status" value="1"/>
</dbReference>
<feature type="binding site" evidence="9 12">
    <location>
        <position position="292"/>
    </location>
    <ligand>
        <name>Mg(2+)</name>
        <dbReference type="ChEBI" id="CHEBI:18420"/>
    </ligand>
</feature>
<evidence type="ECO:0000259" key="14">
    <source>
        <dbReference type="SMART" id="SM01193"/>
    </source>
</evidence>
<evidence type="ECO:0000256" key="8">
    <source>
        <dbReference type="ARBA" id="ARBA00023239"/>
    </source>
</evidence>
<feature type="binding site" evidence="11">
    <location>
        <position position="162"/>
    </location>
    <ligand>
        <name>substrate</name>
    </ligand>
</feature>
<dbReference type="EC" id="4.2.1.11" evidence="3 9"/>
<feature type="domain" description="Enolase C-terminal TIM barrel" evidence="13">
    <location>
        <begin position="146"/>
        <end position="427"/>
    </location>
</feature>
<feature type="binding site" evidence="11">
    <location>
        <position position="319"/>
    </location>
    <ligand>
        <name>substrate</name>
    </ligand>
</feature>
<feature type="active site" description="Proton donor" evidence="9 10">
    <location>
        <position position="212"/>
    </location>
</feature>
<dbReference type="SUPFAM" id="SSF51604">
    <property type="entry name" value="Enolase C-terminal domain-like"/>
    <property type="match status" value="1"/>
</dbReference>
<keyword evidence="6 9" id="KW-0460">Magnesium</keyword>
<dbReference type="Pfam" id="PF03952">
    <property type="entry name" value="Enolase_N"/>
    <property type="match status" value="1"/>
</dbReference>
<dbReference type="SFLD" id="SFLDF00002">
    <property type="entry name" value="enolase"/>
    <property type="match status" value="1"/>
</dbReference>
<evidence type="ECO:0000256" key="2">
    <source>
        <dbReference type="ARBA" id="ARBA00009604"/>
    </source>
</evidence>
<dbReference type="InterPro" id="IPR029017">
    <property type="entry name" value="Enolase-like_N"/>
</dbReference>
<dbReference type="CDD" id="cd03313">
    <property type="entry name" value="enolase"/>
    <property type="match status" value="1"/>
</dbReference>
<organism evidence="15 16">
    <name type="scientific">Candidatus Roizmanbacteria bacterium GW2011_GWC2_41_7</name>
    <dbReference type="NCBI Taxonomy" id="1618487"/>
    <lineage>
        <taxon>Bacteria</taxon>
        <taxon>Candidatus Roizmaniibacteriota</taxon>
    </lineage>
</organism>
<feature type="binding site" evidence="9">
    <location>
        <position position="373"/>
    </location>
    <ligand>
        <name>(2R)-2-phosphoglycerate</name>
        <dbReference type="ChEBI" id="CHEBI:58289"/>
    </ligand>
</feature>
<comment type="cofactor">
    <cofactor evidence="9">
        <name>Mg(2+)</name>
        <dbReference type="ChEBI" id="CHEBI:18420"/>
    </cofactor>
    <text evidence="9">Binds a second Mg(2+) ion via substrate during catalysis.</text>
</comment>
<evidence type="ECO:0000256" key="1">
    <source>
        <dbReference type="ARBA" id="ARBA00005031"/>
    </source>
</evidence>
<evidence type="ECO:0000313" key="15">
    <source>
        <dbReference type="EMBL" id="KKS21657.1"/>
    </source>
</evidence>
<comment type="catalytic activity">
    <reaction evidence="9">
        <text>(2R)-2-phosphoglycerate = phosphoenolpyruvate + H2O</text>
        <dbReference type="Rhea" id="RHEA:10164"/>
        <dbReference type="ChEBI" id="CHEBI:15377"/>
        <dbReference type="ChEBI" id="CHEBI:58289"/>
        <dbReference type="ChEBI" id="CHEBI:58702"/>
        <dbReference type="EC" id="4.2.1.11"/>
    </reaction>
</comment>
<dbReference type="InterPro" id="IPR036849">
    <property type="entry name" value="Enolase-like_C_sf"/>
</dbReference>
<dbReference type="GO" id="GO:0000287">
    <property type="term" value="F:magnesium ion binding"/>
    <property type="evidence" value="ECO:0007669"/>
    <property type="project" value="UniProtKB-UniRule"/>
</dbReference>
<evidence type="ECO:0000259" key="13">
    <source>
        <dbReference type="SMART" id="SM01192"/>
    </source>
</evidence>
<dbReference type="GO" id="GO:0006096">
    <property type="term" value="P:glycolytic process"/>
    <property type="evidence" value="ECO:0007669"/>
    <property type="project" value="UniProtKB-UniRule"/>
</dbReference>
<dbReference type="GO" id="GO:0005576">
    <property type="term" value="C:extracellular region"/>
    <property type="evidence" value="ECO:0007669"/>
    <property type="project" value="UniProtKB-SubCell"/>
</dbReference>
<evidence type="ECO:0000256" key="9">
    <source>
        <dbReference type="HAMAP-Rule" id="MF_00318"/>
    </source>
</evidence>
<dbReference type="SFLD" id="SFLDS00001">
    <property type="entry name" value="Enolase"/>
    <property type="match status" value="1"/>
</dbReference>
<comment type="pathway">
    <text evidence="1 9">Carbohydrate degradation; glycolysis; pyruvate from D-glyceraldehyde 3-phosphate: step 4/5.</text>
</comment>
<evidence type="ECO:0000256" key="5">
    <source>
        <dbReference type="ARBA" id="ARBA00022525"/>
    </source>
</evidence>
<evidence type="ECO:0000256" key="12">
    <source>
        <dbReference type="PIRSR" id="PIRSR001400-3"/>
    </source>
</evidence>
<feature type="binding site" evidence="11">
    <location>
        <begin position="371"/>
        <end position="374"/>
    </location>
    <ligand>
        <name>substrate</name>
    </ligand>
</feature>
<evidence type="ECO:0000256" key="11">
    <source>
        <dbReference type="PIRSR" id="PIRSR001400-2"/>
    </source>
</evidence>